<reference evidence="4" key="1">
    <citation type="journal article" date="2019" name="Int. J. Syst. Evol. Microbiol.">
        <title>The Global Catalogue of Microorganisms (GCM) 10K type strain sequencing project: providing services to taxonomists for standard genome sequencing and annotation.</title>
        <authorList>
            <consortium name="The Broad Institute Genomics Platform"/>
            <consortium name="The Broad Institute Genome Sequencing Center for Infectious Disease"/>
            <person name="Wu L."/>
            <person name="Ma J."/>
        </authorList>
    </citation>
    <scope>NUCLEOTIDE SEQUENCE [LARGE SCALE GENOMIC DNA]</scope>
    <source>
        <strain evidence="4">CGMCC 1.15905</strain>
    </source>
</reference>
<protein>
    <recommendedName>
        <fullName evidence="5">DUF4168 domain-containing protein</fullName>
    </recommendedName>
</protein>
<comment type="caution">
    <text evidence="3">The sequence shown here is derived from an EMBL/GenBank/DDBJ whole genome shotgun (WGS) entry which is preliminary data.</text>
</comment>
<sequence length="164" mass="17459">MPHLPRIALLLVCFLSAPALAKQADQPRLALEAGTSASELAEQRALIEAAVKTEAYREMGRTQRTELREDLDAIQAGMPAQGTLGQAAPGDQARLAALGDDVNELLDRAYADSRVTCSRQQQIGSSFSRKVCTTAAQRRRAQTGVSEMARGGRSSPEVGPAPSN</sequence>
<proteinExistence type="predicted"/>
<dbReference type="Proteomes" id="UP000623419">
    <property type="component" value="Unassembled WGS sequence"/>
</dbReference>
<dbReference type="RefSeq" id="WP_188661139.1">
    <property type="nucleotide sequence ID" value="NZ_BMKC01000001.1"/>
</dbReference>
<keyword evidence="4" id="KW-1185">Reference proteome</keyword>
<evidence type="ECO:0000256" key="2">
    <source>
        <dbReference type="SAM" id="SignalP"/>
    </source>
</evidence>
<evidence type="ECO:0000313" key="3">
    <source>
        <dbReference type="EMBL" id="GGA70633.1"/>
    </source>
</evidence>
<evidence type="ECO:0000256" key="1">
    <source>
        <dbReference type="SAM" id="MobiDB-lite"/>
    </source>
</evidence>
<evidence type="ECO:0000313" key="4">
    <source>
        <dbReference type="Proteomes" id="UP000623419"/>
    </source>
</evidence>
<keyword evidence="2" id="KW-0732">Signal</keyword>
<gene>
    <name evidence="3" type="ORF">GCM10011521_05920</name>
</gene>
<feature type="region of interest" description="Disordered" evidence="1">
    <location>
        <begin position="131"/>
        <end position="164"/>
    </location>
</feature>
<feature type="signal peptide" evidence="2">
    <location>
        <begin position="1"/>
        <end position="21"/>
    </location>
</feature>
<dbReference type="EMBL" id="BMKC01000001">
    <property type="protein sequence ID" value="GGA70633.1"/>
    <property type="molecule type" value="Genomic_DNA"/>
</dbReference>
<organism evidence="3 4">
    <name type="scientific">Arenimonas soli</name>
    <dbReference type="NCBI Taxonomy" id="2269504"/>
    <lineage>
        <taxon>Bacteria</taxon>
        <taxon>Pseudomonadati</taxon>
        <taxon>Pseudomonadota</taxon>
        <taxon>Gammaproteobacteria</taxon>
        <taxon>Lysobacterales</taxon>
        <taxon>Lysobacteraceae</taxon>
        <taxon>Arenimonas</taxon>
    </lineage>
</organism>
<evidence type="ECO:0008006" key="5">
    <source>
        <dbReference type="Google" id="ProtNLM"/>
    </source>
</evidence>
<name>A0ABQ1HC94_9GAMM</name>
<accession>A0ABQ1HC94</accession>
<feature type="chain" id="PRO_5047359394" description="DUF4168 domain-containing protein" evidence="2">
    <location>
        <begin position="22"/>
        <end position="164"/>
    </location>
</feature>